<dbReference type="PANTHER" id="PTHR33416:SF20">
    <property type="entry name" value="NUCLEAR PORE COMPLEX PROTEIN NUP1"/>
    <property type="match status" value="1"/>
</dbReference>
<feature type="compositionally biased region" description="Basic and acidic residues" evidence="1">
    <location>
        <begin position="518"/>
        <end position="540"/>
    </location>
</feature>
<organism evidence="2 3">
    <name type="scientific">Citrullus colocynthis</name>
    <name type="common">colocynth</name>
    <dbReference type="NCBI Taxonomy" id="252529"/>
    <lineage>
        <taxon>Eukaryota</taxon>
        <taxon>Viridiplantae</taxon>
        <taxon>Streptophyta</taxon>
        <taxon>Embryophyta</taxon>
        <taxon>Tracheophyta</taxon>
        <taxon>Spermatophyta</taxon>
        <taxon>Magnoliopsida</taxon>
        <taxon>eudicotyledons</taxon>
        <taxon>Gunneridae</taxon>
        <taxon>Pentapetalae</taxon>
        <taxon>rosids</taxon>
        <taxon>fabids</taxon>
        <taxon>Cucurbitales</taxon>
        <taxon>Cucurbitaceae</taxon>
        <taxon>Benincaseae</taxon>
        <taxon>Citrullus</taxon>
    </lineage>
</organism>
<protein>
    <recommendedName>
        <fullName evidence="4">Nuclear pore complex protein</fullName>
    </recommendedName>
</protein>
<dbReference type="Proteomes" id="UP001642487">
    <property type="component" value="Chromosome 3"/>
</dbReference>
<evidence type="ECO:0000313" key="2">
    <source>
        <dbReference type="EMBL" id="CAK9316943.1"/>
    </source>
</evidence>
<accession>A0ABP0YD92</accession>
<feature type="compositionally biased region" description="Basic and acidic residues" evidence="1">
    <location>
        <begin position="460"/>
        <end position="479"/>
    </location>
</feature>
<feature type="compositionally biased region" description="Polar residues" evidence="1">
    <location>
        <begin position="573"/>
        <end position="588"/>
    </location>
</feature>
<sequence length="983" mass="106188">MATAREKKSREEEEGLGTVRKFIDERFVRKSPAKPCDRPPTALRTSGNNSWILKLVDPAQRLISSGSQMLFSSVIRNFHHHLTSRVSSQESSQSRKDDKKADVTYPFEVQVPTNVGDNRSRSSDQFLMMELEKTLKQKTFTRSEIDHLTTLLHSRNVDLPVVNEEKRFKFVSSIPESNRKGFVKIPNSEVRMGRPSISAPILSSSVLDEDISSPAEIARGYMGSRQPKVCPSMRSLRAQGAGQNAAGSSSILFSSKSTDMLLAPSSTSQGLKRRSSLFDEHIGPVVPPRRTRQKPNIHLSNGLSLPVSARPISVPADALSFDASQSLKGGRIQNFPSSIWNSQLSLKPKKTFARKFIMNVECDNIPGAGSSSIYTPSRSSKMASKILKQLDKLTPPKEKVSTFNQLPVGKKSHPKLSQLTVGGHLRSVKDVDLPKNEEFWTSQKDVDKQSNSLHGISYQDNRENTFQNKEKLEKLKPPDPHPSCALLKDSRSIGSSKDSMNDLGMPASAVAKSTIQPPKDKRAFLMSPDKDNVDHDESSADRVAPAPSEVREGDISVAVRQTTASEALAPAKPQTTSEKIVGSSLNRSSDLKASDDSIDDDIDTRLTFQNVSSLCTPQPETIDCFGNKDLPENKQIDSPVFSFVNNASPRKQPNASSTAFDVGNKDDSVTESCAASENGNEPSYPYTQCNPASSNHKLDCSWRICNDEFSSSASISAGLAFSFSSTPSHQSLNSSLSISCPSLYSSYSPSTGFVSQSSFRNIFLSATCASNNANITTTLASLFGPSTSGTGSYEDKIKQEASLRNVNGTYFSSITTPANSHYSMFSFSSSMTPSFATNLLSTPIVSSATKLSTPTVNAERTSMILGSCMLHVSSRMAEKVSVSSGIYFGCSSPASELFNSGSRSSEFPITGFTDAPANSTINTSNVSTSGTCLGFESLTGASFSSICSTTLAAALAGSSSKPVLSNSHPKVAFRVFSGNNDGE</sequence>
<evidence type="ECO:0008006" key="4">
    <source>
        <dbReference type="Google" id="ProtNLM"/>
    </source>
</evidence>
<dbReference type="PANTHER" id="PTHR33416">
    <property type="entry name" value="NUCLEAR PORE COMPLEX PROTEIN NUP1"/>
    <property type="match status" value="1"/>
</dbReference>
<keyword evidence="3" id="KW-1185">Reference proteome</keyword>
<evidence type="ECO:0000256" key="1">
    <source>
        <dbReference type="SAM" id="MobiDB-lite"/>
    </source>
</evidence>
<evidence type="ECO:0000313" key="3">
    <source>
        <dbReference type="Proteomes" id="UP001642487"/>
    </source>
</evidence>
<feature type="region of interest" description="Disordered" evidence="1">
    <location>
        <begin position="84"/>
        <end position="121"/>
    </location>
</feature>
<proteinExistence type="predicted"/>
<reference evidence="2 3" key="1">
    <citation type="submission" date="2024-03" db="EMBL/GenBank/DDBJ databases">
        <authorList>
            <person name="Gkanogiannis A."/>
            <person name="Becerra Lopez-Lavalle L."/>
        </authorList>
    </citation>
    <scope>NUCLEOTIDE SEQUENCE [LARGE SCALE GENOMIC DNA]</scope>
</reference>
<feature type="region of interest" description="Disordered" evidence="1">
    <location>
        <begin position="442"/>
        <end position="596"/>
    </location>
</feature>
<name>A0ABP0YD92_9ROSI</name>
<feature type="compositionally biased region" description="Basic and acidic residues" evidence="1">
    <location>
        <begin position="93"/>
        <end position="102"/>
    </location>
</feature>
<dbReference type="EMBL" id="OZ021737">
    <property type="protein sequence ID" value="CAK9316943.1"/>
    <property type="molecule type" value="Genomic_DNA"/>
</dbReference>
<gene>
    <name evidence="2" type="ORF">CITCOLO1_LOCUS8827</name>
</gene>